<dbReference type="AlphaFoldDB" id="A0AAF3ENG6"/>
<dbReference type="Gene3D" id="2.120.10.80">
    <property type="entry name" value="Kelch-type beta propeller"/>
    <property type="match status" value="2"/>
</dbReference>
<dbReference type="PANTHER" id="PTHR24412:SF493">
    <property type="entry name" value="BTB DOMAIN-CONTAINING PROTEIN"/>
    <property type="match status" value="1"/>
</dbReference>
<feature type="region of interest" description="Disordered" evidence="3">
    <location>
        <begin position="200"/>
        <end position="230"/>
    </location>
</feature>
<evidence type="ECO:0000256" key="3">
    <source>
        <dbReference type="SAM" id="MobiDB-lite"/>
    </source>
</evidence>
<keyword evidence="5" id="KW-1185">Reference proteome</keyword>
<dbReference type="Gene3D" id="1.25.40.420">
    <property type="match status" value="1"/>
</dbReference>
<proteinExistence type="predicted"/>
<dbReference type="SMART" id="SM00612">
    <property type="entry name" value="Kelch"/>
    <property type="match status" value="6"/>
</dbReference>
<dbReference type="InterPro" id="IPR011043">
    <property type="entry name" value="Gal_Oxase/kelch_b-propeller"/>
</dbReference>
<feature type="region of interest" description="Disordered" evidence="3">
    <location>
        <begin position="848"/>
        <end position="889"/>
    </location>
</feature>
<reference evidence="6" key="1">
    <citation type="submission" date="2024-02" db="UniProtKB">
        <authorList>
            <consortium name="WormBaseParasite"/>
        </authorList>
    </citation>
    <scope>IDENTIFICATION</scope>
</reference>
<dbReference type="InterPro" id="IPR011333">
    <property type="entry name" value="SKP1/BTB/POZ_sf"/>
</dbReference>
<dbReference type="Pfam" id="PF24681">
    <property type="entry name" value="Kelch_KLHDC2_KLHL20_DRC7"/>
    <property type="match status" value="1"/>
</dbReference>
<evidence type="ECO:0000313" key="5">
    <source>
        <dbReference type="Proteomes" id="UP000887575"/>
    </source>
</evidence>
<dbReference type="Gene3D" id="3.30.710.10">
    <property type="entry name" value="Potassium Channel Kv1.1, Chain A"/>
    <property type="match status" value="1"/>
</dbReference>
<dbReference type="Pfam" id="PF00651">
    <property type="entry name" value="BTB"/>
    <property type="match status" value="2"/>
</dbReference>
<dbReference type="Proteomes" id="UP000887575">
    <property type="component" value="Unassembled WGS sequence"/>
</dbReference>
<feature type="domain" description="BTB" evidence="4">
    <location>
        <begin position="164"/>
        <end position="266"/>
    </location>
</feature>
<dbReference type="Pfam" id="PF01344">
    <property type="entry name" value="Kelch_1"/>
    <property type="match status" value="2"/>
</dbReference>
<evidence type="ECO:0000256" key="2">
    <source>
        <dbReference type="ARBA" id="ARBA00022737"/>
    </source>
</evidence>
<dbReference type="PROSITE" id="PS50097">
    <property type="entry name" value="BTB"/>
    <property type="match status" value="1"/>
</dbReference>
<dbReference type="PANTHER" id="PTHR24412">
    <property type="entry name" value="KELCH PROTEIN"/>
    <property type="match status" value="1"/>
</dbReference>
<keyword evidence="2" id="KW-0677">Repeat</keyword>
<dbReference type="InterPro" id="IPR015915">
    <property type="entry name" value="Kelch-typ_b-propeller"/>
</dbReference>
<dbReference type="SUPFAM" id="SSF54695">
    <property type="entry name" value="POZ domain"/>
    <property type="match status" value="1"/>
</dbReference>
<keyword evidence="1" id="KW-0880">Kelch repeat</keyword>
<protein>
    <recommendedName>
        <fullName evidence="4">BTB domain-containing protein</fullName>
    </recommendedName>
</protein>
<dbReference type="InterPro" id="IPR006652">
    <property type="entry name" value="Kelch_1"/>
</dbReference>
<evidence type="ECO:0000259" key="4">
    <source>
        <dbReference type="PROSITE" id="PS50097"/>
    </source>
</evidence>
<accession>A0AAF3ENG6</accession>
<sequence>MDSKIEKEPENATRRRAQTVSFGSLGDFPWHSSRSEPLIHDDLPLIRCTPTQRRPIFESGPTSVEEMGSRKESAKMLTIEEPQNVVDIDEHDDDEEDFDQTPKELILVPKRLRCAVSFRADDTDKWGAQQMDAHEDYSLTLRDPSVKVELLERLNTFRRNKELCDVVLFVKEREIYAHKVVLASVSPALCDMFLRDNSERARSGSNGGGSTPPGVSTPTSGAPPPPTTTTTVNGQQMAYFEFAQTDYDCFLALVNYAYTAYLEISSKKVAELYKTAYALQMTHVAKACASYLAENLSIHNCIGIRRQANFNKDTILVDKVDTYITENFAQIAEESSEFPQLSVVKTRIIIPLDEMQSKRFGQSLAERTLKYFENYKSQRGEHNIDQIAAKSHLLYFEADHLADCADLDDRSSVGSCDIIQDYKKSGKKTDTSQQALELRAAPPQHRGTGATAVRLDASRVPNDKYGSTESLDSVGSGESDPENTISTRLLAVHQTSPDYWMALVILYHRLVVLSIQITDDEELGGKNGPKQNGIDAQKQHLLNKLVSAAGAQRKPLPTMGGARASTGAVFLEGKIIVCGGYDRGECLKSVEEYDVVKGAWKQLTPMNDERGRFDTAVIKGKVYAVAGSNGNHDLKTSEVFDSKTGKWSPIKSLHKARSHNGCAVLDDVLYCVGGSNDQVVMRDCEKYDVDRDEWTAIPPMVTGRYQAGVVAWKGLLVAVGGCDRWACIDTVEAFDPKVGQWRELPKLRTPRRGCAVAVVRDILYIIGGHDGTNSLSTVEVLDHPNGQWRAGPVLTTPRANTHAVVTAGNVIYVIGGFNGVQFLNTIELLESESVGWCNYQQQSMDFTLAEEEEEGDGLERDRSQQRSTEHSLTPPTTQQSHQMTPVKAK</sequence>
<feature type="region of interest" description="Disordered" evidence="3">
    <location>
        <begin position="441"/>
        <end position="483"/>
    </location>
</feature>
<feature type="compositionally biased region" description="Polar residues" evidence="3">
    <location>
        <begin position="870"/>
        <end position="883"/>
    </location>
</feature>
<feature type="compositionally biased region" description="Basic and acidic residues" evidence="3">
    <location>
        <begin position="857"/>
        <end position="869"/>
    </location>
</feature>
<dbReference type="WBParaSite" id="MBELARI_LOCUS15598">
    <property type="protein sequence ID" value="MBELARI_LOCUS15598"/>
    <property type="gene ID" value="MBELARI_LOCUS15598"/>
</dbReference>
<feature type="compositionally biased region" description="Basic and acidic residues" evidence="3">
    <location>
        <begin position="1"/>
        <end position="13"/>
    </location>
</feature>
<name>A0AAF3ENG6_9BILA</name>
<evidence type="ECO:0000256" key="1">
    <source>
        <dbReference type="ARBA" id="ARBA00022441"/>
    </source>
</evidence>
<feature type="region of interest" description="Disordered" evidence="3">
    <location>
        <begin position="1"/>
        <end position="20"/>
    </location>
</feature>
<dbReference type="SUPFAM" id="SSF50965">
    <property type="entry name" value="Galactose oxidase, central domain"/>
    <property type="match status" value="2"/>
</dbReference>
<dbReference type="SMART" id="SM00225">
    <property type="entry name" value="BTB"/>
    <property type="match status" value="1"/>
</dbReference>
<dbReference type="InterPro" id="IPR000210">
    <property type="entry name" value="BTB/POZ_dom"/>
</dbReference>
<organism evidence="5 6">
    <name type="scientific">Mesorhabditis belari</name>
    <dbReference type="NCBI Taxonomy" id="2138241"/>
    <lineage>
        <taxon>Eukaryota</taxon>
        <taxon>Metazoa</taxon>
        <taxon>Ecdysozoa</taxon>
        <taxon>Nematoda</taxon>
        <taxon>Chromadorea</taxon>
        <taxon>Rhabditida</taxon>
        <taxon>Rhabditina</taxon>
        <taxon>Rhabditomorpha</taxon>
        <taxon>Rhabditoidea</taxon>
        <taxon>Rhabditidae</taxon>
        <taxon>Mesorhabditinae</taxon>
        <taxon>Mesorhabditis</taxon>
    </lineage>
</organism>
<evidence type="ECO:0000313" key="6">
    <source>
        <dbReference type="WBParaSite" id="MBELARI_LOCUS15598"/>
    </source>
</evidence>